<reference evidence="1 2" key="1">
    <citation type="submission" date="2016-10" db="EMBL/GenBank/DDBJ databases">
        <title>Genome sequence of the basidiomycete white-rot fungus Trametes pubescens.</title>
        <authorList>
            <person name="Makela M.R."/>
            <person name="Granchi Z."/>
            <person name="Peng M."/>
            <person name="De Vries R.P."/>
            <person name="Grigoriev I."/>
            <person name="Riley R."/>
            <person name="Hilden K."/>
        </authorList>
    </citation>
    <scope>NUCLEOTIDE SEQUENCE [LARGE SCALE GENOMIC DNA]</scope>
    <source>
        <strain evidence="1 2">FBCC735</strain>
    </source>
</reference>
<name>A0A1M2W7D8_TRAPU</name>
<dbReference type="Proteomes" id="UP000184267">
    <property type="component" value="Unassembled WGS sequence"/>
</dbReference>
<sequence>MPRQNLKFHGAWVPDKSFRAEKVIQTPEPSNPVPFGGTVKSLCVFPKDADIHVALDRQLAQEIMPHLAHLRIESGKYSASTGERVRSPGPYTYTLRAAAFPVLHTLMLRDTLATLDTPLCRHLRFLHLEHQEKDTHRLPLGRLLDILDAAILLEELYVENYIDISTSALTHPLPVVSLEHRTRLKRVWFGDEPRIVGKILSHLIIPRRTNVIAVGYVDERPEVGDFRAMLRSNTSNLQIMRTTTEIRIRDTEDDACGRVISAISQYGNPENVAFDMELQRIPSSRYDPTWERDGKLLRSMVETLGLFQSCPVYTLKVAGNLKYATEKMWAAAFDRFPDLEAIEVEDIQAERTDSLYALIAALGSQSAMGEGAVCPRLASLSFKGRMYGVQLAAVVFGCVAQRTRHGARRLRKVKISVIPDIAWNEATDSLCRQVLGDFAAVVDLEISRAPARN</sequence>
<dbReference type="OrthoDB" id="2750134at2759"/>
<dbReference type="EMBL" id="MNAD01000136">
    <property type="protein sequence ID" value="OJT15774.1"/>
    <property type="molecule type" value="Genomic_DNA"/>
</dbReference>
<keyword evidence="2" id="KW-1185">Reference proteome</keyword>
<organism evidence="1 2">
    <name type="scientific">Trametes pubescens</name>
    <name type="common">White-rot fungus</name>
    <dbReference type="NCBI Taxonomy" id="154538"/>
    <lineage>
        <taxon>Eukaryota</taxon>
        <taxon>Fungi</taxon>
        <taxon>Dikarya</taxon>
        <taxon>Basidiomycota</taxon>
        <taxon>Agaricomycotina</taxon>
        <taxon>Agaricomycetes</taxon>
        <taxon>Polyporales</taxon>
        <taxon>Polyporaceae</taxon>
        <taxon>Trametes</taxon>
    </lineage>
</organism>
<dbReference type="AlphaFoldDB" id="A0A1M2W7D8"/>
<proteinExistence type="predicted"/>
<evidence type="ECO:0000313" key="2">
    <source>
        <dbReference type="Proteomes" id="UP000184267"/>
    </source>
</evidence>
<accession>A0A1M2W7D8</accession>
<gene>
    <name evidence="1" type="ORF">TRAPUB_4322</name>
</gene>
<comment type="caution">
    <text evidence="1">The sequence shown here is derived from an EMBL/GenBank/DDBJ whole genome shotgun (WGS) entry which is preliminary data.</text>
</comment>
<dbReference type="OMA" id="EKMWAAA"/>
<protein>
    <submittedName>
        <fullName evidence="1">Uncharacterized protein</fullName>
    </submittedName>
</protein>
<evidence type="ECO:0000313" key="1">
    <source>
        <dbReference type="EMBL" id="OJT15774.1"/>
    </source>
</evidence>